<reference evidence="1 2" key="1">
    <citation type="submission" date="2016-04" db="EMBL/GenBank/DDBJ databases">
        <title>Genome analyses suggest a sexual origin of heterokaryosis in a supposedly ancient asexual fungus.</title>
        <authorList>
            <person name="Ropars J."/>
            <person name="Sedzielewska K."/>
            <person name="Noel J."/>
            <person name="Charron P."/>
            <person name="Farinelli L."/>
            <person name="Marton T."/>
            <person name="Kruger M."/>
            <person name="Pelin A."/>
            <person name="Brachmann A."/>
            <person name="Corradi N."/>
        </authorList>
    </citation>
    <scope>NUCLEOTIDE SEQUENCE [LARGE SCALE GENOMIC DNA]</scope>
    <source>
        <strain evidence="1 2">C2</strain>
    </source>
</reference>
<proteinExistence type="predicted"/>
<accession>A0A2N1MNL2</accession>
<dbReference type="AlphaFoldDB" id="A0A2N1MNL2"/>
<name>A0A2N1MNL2_9GLOM</name>
<reference evidence="1 2" key="2">
    <citation type="submission" date="2017-10" db="EMBL/GenBank/DDBJ databases">
        <title>Extensive intraspecific genome diversity in a model arbuscular mycorrhizal fungus.</title>
        <authorList>
            <person name="Chen E.C.H."/>
            <person name="Morin E."/>
            <person name="Baudet D."/>
            <person name="Noel J."/>
            <person name="Ndikumana S."/>
            <person name="Charron P."/>
            <person name="St-Onge C."/>
            <person name="Giorgi J."/>
            <person name="Grigoriev I.V."/>
            <person name="Roux C."/>
            <person name="Martin F.M."/>
            <person name="Corradi N."/>
        </authorList>
    </citation>
    <scope>NUCLEOTIDE SEQUENCE [LARGE SCALE GENOMIC DNA]</scope>
    <source>
        <strain evidence="1 2">C2</strain>
    </source>
</reference>
<sequence length="156" mass="18152">MSAIHNHFIQKFKKKIWKPHSYNKSKWKDTMNITQKIKLSSRPSNLPKSMYLPFSTLPLPTLSNAACDPNVDYFKELDKICSINKFNKDKDYYAMFAIMEINSLPIELLEKIIKSVSEANSFLWGEYVGNISENSKWMRQDCGCKDITRLPQYSGI</sequence>
<dbReference type="Proteomes" id="UP000233469">
    <property type="component" value="Unassembled WGS sequence"/>
</dbReference>
<organism evidence="1 2">
    <name type="scientific">Rhizophagus irregularis</name>
    <dbReference type="NCBI Taxonomy" id="588596"/>
    <lineage>
        <taxon>Eukaryota</taxon>
        <taxon>Fungi</taxon>
        <taxon>Fungi incertae sedis</taxon>
        <taxon>Mucoromycota</taxon>
        <taxon>Glomeromycotina</taxon>
        <taxon>Glomeromycetes</taxon>
        <taxon>Glomerales</taxon>
        <taxon>Glomeraceae</taxon>
        <taxon>Rhizophagus</taxon>
    </lineage>
</organism>
<dbReference type="VEuPathDB" id="FungiDB:FUN_017452"/>
<evidence type="ECO:0000313" key="1">
    <source>
        <dbReference type="EMBL" id="PKK63230.1"/>
    </source>
</evidence>
<dbReference type="EMBL" id="LLXL01001699">
    <property type="protein sequence ID" value="PKK63230.1"/>
    <property type="molecule type" value="Genomic_DNA"/>
</dbReference>
<protein>
    <submittedName>
        <fullName evidence="1">Uncharacterized protein</fullName>
    </submittedName>
</protein>
<comment type="caution">
    <text evidence="1">The sequence shown here is derived from an EMBL/GenBank/DDBJ whole genome shotgun (WGS) entry which is preliminary data.</text>
</comment>
<gene>
    <name evidence="1" type="ORF">RhiirC2_789208</name>
</gene>
<evidence type="ECO:0000313" key="2">
    <source>
        <dbReference type="Proteomes" id="UP000233469"/>
    </source>
</evidence>